<evidence type="ECO:0000313" key="1">
    <source>
        <dbReference type="EMBL" id="MCF0041142.1"/>
    </source>
</evidence>
<reference evidence="1" key="1">
    <citation type="submission" date="2021-12" db="EMBL/GenBank/DDBJ databases">
        <title>Novel species in genus Dyadobacter.</title>
        <authorList>
            <person name="Ma C."/>
        </authorList>
    </citation>
    <scope>NUCLEOTIDE SEQUENCE</scope>
    <source>
        <strain evidence="1">CY399</strain>
    </source>
</reference>
<organism evidence="1 2">
    <name type="scientific">Dyadobacter fanqingshengii</name>
    <dbReference type="NCBI Taxonomy" id="2906443"/>
    <lineage>
        <taxon>Bacteria</taxon>
        <taxon>Pseudomonadati</taxon>
        <taxon>Bacteroidota</taxon>
        <taxon>Cytophagia</taxon>
        <taxon>Cytophagales</taxon>
        <taxon>Spirosomataceae</taxon>
        <taxon>Dyadobacter</taxon>
    </lineage>
</organism>
<protein>
    <submittedName>
        <fullName evidence="1">Uncharacterized protein</fullName>
    </submittedName>
</protein>
<dbReference type="AlphaFoldDB" id="A0A9X1PDB1"/>
<accession>A0A9X1PDB1</accession>
<proteinExistence type="predicted"/>
<evidence type="ECO:0000313" key="2">
    <source>
        <dbReference type="Proteomes" id="UP001139700"/>
    </source>
</evidence>
<dbReference type="Proteomes" id="UP001139700">
    <property type="component" value="Unassembled WGS sequence"/>
</dbReference>
<gene>
    <name evidence="1" type="ORF">LXM24_13660</name>
</gene>
<comment type="caution">
    <text evidence="1">The sequence shown here is derived from an EMBL/GenBank/DDBJ whole genome shotgun (WGS) entry which is preliminary data.</text>
</comment>
<name>A0A9X1PDB1_9BACT</name>
<sequence length="49" mass="5930">MNVFHLRMLLAARRQLLRDMSEEMSQDQIDRILDQIAVLVKLIEQYEKK</sequence>
<dbReference type="RefSeq" id="WP_234613693.1">
    <property type="nucleotide sequence ID" value="NZ_CP098806.1"/>
</dbReference>
<keyword evidence="2" id="KW-1185">Reference proteome</keyword>
<dbReference type="EMBL" id="JAJTTA010000002">
    <property type="protein sequence ID" value="MCF0041142.1"/>
    <property type="molecule type" value="Genomic_DNA"/>
</dbReference>